<evidence type="ECO:0000313" key="2">
    <source>
        <dbReference type="EMBL" id="GIG51754.1"/>
    </source>
</evidence>
<accession>A0A919PWU1</accession>
<evidence type="ECO:0000256" key="1">
    <source>
        <dbReference type="SAM" id="SignalP"/>
    </source>
</evidence>
<name>A0A919PWU1_9ACTN</name>
<keyword evidence="3" id="KW-1185">Reference proteome</keyword>
<reference evidence="2" key="1">
    <citation type="submission" date="2021-01" db="EMBL/GenBank/DDBJ databases">
        <title>Whole genome shotgun sequence of Dactylosporangium siamense NBRC 106093.</title>
        <authorList>
            <person name="Komaki H."/>
            <person name="Tamura T."/>
        </authorList>
    </citation>
    <scope>NUCLEOTIDE SEQUENCE</scope>
    <source>
        <strain evidence="2">NBRC 106093</strain>
    </source>
</reference>
<organism evidence="2 3">
    <name type="scientific">Dactylosporangium siamense</name>
    <dbReference type="NCBI Taxonomy" id="685454"/>
    <lineage>
        <taxon>Bacteria</taxon>
        <taxon>Bacillati</taxon>
        <taxon>Actinomycetota</taxon>
        <taxon>Actinomycetes</taxon>
        <taxon>Micromonosporales</taxon>
        <taxon>Micromonosporaceae</taxon>
        <taxon>Dactylosporangium</taxon>
    </lineage>
</organism>
<dbReference type="AlphaFoldDB" id="A0A919PWU1"/>
<dbReference type="EMBL" id="BONQ01000161">
    <property type="protein sequence ID" value="GIG51754.1"/>
    <property type="molecule type" value="Genomic_DNA"/>
</dbReference>
<gene>
    <name evidence="2" type="ORF">Dsi01nite_097950</name>
</gene>
<proteinExistence type="predicted"/>
<evidence type="ECO:0000313" key="3">
    <source>
        <dbReference type="Proteomes" id="UP000660611"/>
    </source>
</evidence>
<keyword evidence="1" id="KW-0732">Signal</keyword>
<feature type="signal peptide" evidence="1">
    <location>
        <begin position="1"/>
        <end position="26"/>
    </location>
</feature>
<sequence>MHKHKLAALAATGAVAALLAGCSTPAAPVDHRPAYPAAHIGDETVYAIPVNASIRAYSTVEEFAAIASVIVVGTLTAAQDVAKEVAVDPSEEGVAPGEGPDLYGALTFTVTSVVKAPAKPSTVKVWYESGKRDASDPKKRIGNLHAGLSRLQRPDSSLRSPSEFAGRTFVVMLTANKSSMKLSTGEYPLAHPLGIAEVLADGTLLFGDGSVSPVMVGSTLIKVTLDQLKAAVK</sequence>
<protein>
    <recommendedName>
        <fullName evidence="4">Lipoprotein</fullName>
    </recommendedName>
</protein>
<dbReference type="PROSITE" id="PS51257">
    <property type="entry name" value="PROKAR_LIPOPROTEIN"/>
    <property type="match status" value="1"/>
</dbReference>
<dbReference type="Proteomes" id="UP000660611">
    <property type="component" value="Unassembled WGS sequence"/>
</dbReference>
<evidence type="ECO:0008006" key="4">
    <source>
        <dbReference type="Google" id="ProtNLM"/>
    </source>
</evidence>
<dbReference type="RefSeq" id="WP_203853361.1">
    <property type="nucleotide sequence ID" value="NZ_BAAAVW010000036.1"/>
</dbReference>
<comment type="caution">
    <text evidence="2">The sequence shown here is derived from an EMBL/GenBank/DDBJ whole genome shotgun (WGS) entry which is preliminary data.</text>
</comment>
<feature type="chain" id="PRO_5037227334" description="Lipoprotein" evidence="1">
    <location>
        <begin position="27"/>
        <end position="233"/>
    </location>
</feature>